<proteinExistence type="predicted"/>
<evidence type="ECO:0000313" key="3">
    <source>
        <dbReference type="EMBL" id="CAB4733921.1"/>
    </source>
</evidence>
<evidence type="ECO:0000313" key="5">
    <source>
        <dbReference type="EMBL" id="CAB5006378.1"/>
    </source>
</evidence>
<evidence type="ECO:0000313" key="1">
    <source>
        <dbReference type="EMBL" id="CAB4584720.1"/>
    </source>
</evidence>
<dbReference type="AlphaFoldDB" id="A0A6J6F7L4"/>
<name>A0A6J6F7L4_9ZZZZ</name>
<sequence length="556" mass="56767">MKNLMSKKNKVIAFLASTSLVTMTMVALPSAARAADPSCTDLVVITQCVGATTDGAGYVVQVPAKFTGTLFLFSHGYRYPVDIPAGIPLVGGYKVVSSPQPAPGGGAAQITEVATAMLGKGYAVAGSGFVTQGWNADSGLKTNVELIGILKKKFPKITKVVAWGESLGGFITQGLAEKYPTLIDAAAPLCMAAGSVEAELTMGGDALWGLKTFFDPTLVGGNYAAGAAGYAQAMGDIVKVLTIAGTLQAAIAANPTAPAWPATSKVPDSIKAIPSRSALVLVGVMSGIPTQSAHFDNSTGPGDPTATAYVSYASAISPALGTLENIAQAAILGVLATYDVELQAGGAIFDNTKTDYAARLGSDLYTYGSALSGLDAASGMLAYLSPLNPAAPRAVGNPTAMAKMRTLLTHTGKINVPTIAMGATADPITPAGNVQWLADRAAEQLTASRAAAKAAYLTSGSYTKPASNFMTIWQKTPAKYSKYTATGSPDTTPAGANGTGHCNTTTKQYLAIADLAYAAANTGQLVVGGKLLTTLRKAGGLSYDPGFKASLLKFYN</sequence>
<dbReference type="EMBL" id="CAFAAT010000023">
    <property type="protein sequence ID" value="CAB4801500.1"/>
    <property type="molecule type" value="Genomic_DNA"/>
</dbReference>
<reference evidence="1" key="1">
    <citation type="submission" date="2020-05" db="EMBL/GenBank/DDBJ databases">
        <authorList>
            <person name="Chiriac C."/>
            <person name="Salcher M."/>
            <person name="Ghai R."/>
            <person name="Kavagutti S V."/>
        </authorList>
    </citation>
    <scope>NUCLEOTIDE SEQUENCE</scope>
</reference>
<dbReference type="Gene3D" id="3.40.50.1820">
    <property type="entry name" value="alpha/beta hydrolase"/>
    <property type="match status" value="1"/>
</dbReference>
<dbReference type="EMBL" id="CAFBPL010000002">
    <property type="protein sequence ID" value="CAB5006378.1"/>
    <property type="molecule type" value="Genomic_DNA"/>
</dbReference>
<dbReference type="InterPro" id="IPR029058">
    <property type="entry name" value="AB_hydrolase_fold"/>
</dbReference>
<dbReference type="EMBL" id="CAEZWY010000014">
    <property type="protein sequence ID" value="CAB4665069.1"/>
    <property type="molecule type" value="Genomic_DNA"/>
</dbReference>
<evidence type="ECO:0000313" key="2">
    <source>
        <dbReference type="EMBL" id="CAB4665069.1"/>
    </source>
</evidence>
<dbReference type="SUPFAM" id="SSF53474">
    <property type="entry name" value="alpha/beta-Hydrolases"/>
    <property type="match status" value="2"/>
</dbReference>
<evidence type="ECO:0000313" key="4">
    <source>
        <dbReference type="EMBL" id="CAB4801500.1"/>
    </source>
</evidence>
<dbReference type="EMBL" id="CAEZUF010000005">
    <property type="protein sequence ID" value="CAB4584720.1"/>
    <property type="molecule type" value="Genomic_DNA"/>
</dbReference>
<gene>
    <name evidence="1" type="ORF">UFOPK1791_00141</name>
    <name evidence="2" type="ORF">UFOPK2312_00242</name>
    <name evidence="3" type="ORF">UFOPK2802_00067</name>
    <name evidence="4" type="ORF">UFOPK3083_00379</name>
    <name evidence="5" type="ORF">UFOPK4113_00042</name>
</gene>
<accession>A0A6J6F7L4</accession>
<organism evidence="1">
    <name type="scientific">freshwater metagenome</name>
    <dbReference type="NCBI Taxonomy" id="449393"/>
    <lineage>
        <taxon>unclassified sequences</taxon>
        <taxon>metagenomes</taxon>
        <taxon>ecological metagenomes</taxon>
    </lineage>
</organism>
<dbReference type="EMBL" id="CAEZYX010000003">
    <property type="protein sequence ID" value="CAB4733921.1"/>
    <property type="molecule type" value="Genomic_DNA"/>
</dbReference>
<protein>
    <submittedName>
        <fullName evidence="1">Unannotated protein</fullName>
    </submittedName>
</protein>